<feature type="transmembrane region" description="Helical" evidence="2">
    <location>
        <begin position="207"/>
        <end position="227"/>
    </location>
</feature>
<name>A0ABR1RVE2_9PEZI</name>
<proteinExistence type="predicted"/>
<organism evidence="3 4">
    <name type="scientific">Apiospora marii</name>
    <dbReference type="NCBI Taxonomy" id="335849"/>
    <lineage>
        <taxon>Eukaryota</taxon>
        <taxon>Fungi</taxon>
        <taxon>Dikarya</taxon>
        <taxon>Ascomycota</taxon>
        <taxon>Pezizomycotina</taxon>
        <taxon>Sordariomycetes</taxon>
        <taxon>Xylariomycetidae</taxon>
        <taxon>Amphisphaeriales</taxon>
        <taxon>Apiosporaceae</taxon>
        <taxon>Apiospora</taxon>
    </lineage>
</organism>
<sequence>MHHPKNTEDLLGDHCVCHYPDDSTQTWLIDDDDEPQVHGNHDAIFSFDDDEAADLYNATTTNSVDSSIETAHDAIDIPLHYTAQGEAIQALYCACFVVNESLGEEDLSSPSSIKGGAADPLFAGAVVLNHTSGDYDYIHLQSEFGGLTKASVMLTPQPQPQAHGQAEGETSSPFSLHPAPPSDGTTTKGGNGILRTALERQSGLGRYSGVMVFILAFLSLLAVLRWVRKTRDVPDWRLGRGVSRSRYV</sequence>
<protein>
    <submittedName>
        <fullName evidence="3">Uncharacterized protein</fullName>
    </submittedName>
</protein>
<dbReference type="Proteomes" id="UP001396898">
    <property type="component" value="Unassembled WGS sequence"/>
</dbReference>
<evidence type="ECO:0000313" key="3">
    <source>
        <dbReference type="EMBL" id="KAK8018916.1"/>
    </source>
</evidence>
<keyword evidence="2" id="KW-0472">Membrane</keyword>
<feature type="region of interest" description="Disordered" evidence="1">
    <location>
        <begin position="157"/>
        <end position="191"/>
    </location>
</feature>
<gene>
    <name evidence="3" type="ORF">PG991_008106</name>
</gene>
<evidence type="ECO:0000256" key="2">
    <source>
        <dbReference type="SAM" id="Phobius"/>
    </source>
</evidence>
<evidence type="ECO:0000313" key="4">
    <source>
        <dbReference type="Proteomes" id="UP001396898"/>
    </source>
</evidence>
<keyword evidence="2" id="KW-1133">Transmembrane helix</keyword>
<accession>A0ABR1RVE2</accession>
<keyword evidence="2" id="KW-0812">Transmembrane</keyword>
<feature type="compositionally biased region" description="Polar residues" evidence="1">
    <location>
        <begin position="157"/>
        <end position="174"/>
    </location>
</feature>
<evidence type="ECO:0000256" key="1">
    <source>
        <dbReference type="SAM" id="MobiDB-lite"/>
    </source>
</evidence>
<comment type="caution">
    <text evidence="3">The sequence shown here is derived from an EMBL/GenBank/DDBJ whole genome shotgun (WGS) entry which is preliminary data.</text>
</comment>
<dbReference type="EMBL" id="JAQQWI010000010">
    <property type="protein sequence ID" value="KAK8018916.1"/>
    <property type="molecule type" value="Genomic_DNA"/>
</dbReference>
<keyword evidence="4" id="KW-1185">Reference proteome</keyword>
<reference evidence="3 4" key="1">
    <citation type="submission" date="2023-01" db="EMBL/GenBank/DDBJ databases">
        <title>Analysis of 21 Apiospora genomes using comparative genomics revels a genus with tremendous synthesis potential of carbohydrate active enzymes and secondary metabolites.</title>
        <authorList>
            <person name="Sorensen T."/>
        </authorList>
    </citation>
    <scope>NUCLEOTIDE SEQUENCE [LARGE SCALE GENOMIC DNA]</scope>
    <source>
        <strain evidence="3 4">CBS 20057</strain>
    </source>
</reference>